<dbReference type="PANTHER" id="PTHR43777">
    <property type="entry name" value="MOLYBDENUM COFACTOR CYTIDYLYLTRANSFERASE"/>
    <property type="match status" value="1"/>
</dbReference>
<dbReference type="CDD" id="cd04182">
    <property type="entry name" value="GT_2_like_f"/>
    <property type="match status" value="1"/>
</dbReference>
<dbReference type="PANTHER" id="PTHR43777:SF1">
    <property type="entry name" value="MOLYBDENUM COFACTOR CYTIDYLYLTRANSFERASE"/>
    <property type="match status" value="1"/>
</dbReference>
<comment type="caution">
    <text evidence="3">The sequence shown here is derived from an EMBL/GenBank/DDBJ whole genome shotgun (WGS) entry which is preliminary data.</text>
</comment>
<evidence type="ECO:0000313" key="3">
    <source>
        <dbReference type="EMBL" id="MCB5198069.1"/>
    </source>
</evidence>
<gene>
    <name evidence="3" type="ORF">LGQ03_02335</name>
</gene>
<accession>A0ABS8BQQ9</accession>
<reference evidence="3" key="1">
    <citation type="submission" date="2021-10" db="EMBL/GenBank/DDBJ databases">
        <title>Loktanella gaetbuli sp. nov., isolated from a tidal flat.</title>
        <authorList>
            <person name="Park S."/>
            <person name="Yoon J.-H."/>
        </authorList>
    </citation>
    <scope>NUCLEOTIDE SEQUENCE</scope>
    <source>
        <strain evidence="3">TSTF-M6</strain>
    </source>
</reference>
<dbReference type="RefSeq" id="WP_226747077.1">
    <property type="nucleotide sequence ID" value="NZ_JAJATZ010000001.1"/>
</dbReference>
<name>A0ABS8BQQ9_9RHOB</name>
<evidence type="ECO:0000259" key="2">
    <source>
        <dbReference type="Pfam" id="PF12804"/>
    </source>
</evidence>
<dbReference type="Proteomes" id="UP001138961">
    <property type="component" value="Unassembled WGS sequence"/>
</dbReference>
<evidence type="ECO:0000256" key="1">
    <source>
        <dbReference type="ARBA" id="ARBA00022842"/>
    </source>
</evidence>
<dbReference type="Gene3D" id="3.90.550.10">
    <property type="entry name" value="Spore Coat Polysaccharide Biosynthesis Protein SpsA, Chain A"/>
    <property type="match status" value="1"/>
</dbReference>
<proteinExistence type="predicted"/>
<feature type="domain" description="MobA-like NTP transferase" evidence="2">
    <location>
        <begin position="13"/>
        <end position="169"/>
    </location>
</feature>
<dbReference type="InterPro" id="IPR029044">
    <property type="entry name" value="Nucleotide-diphossugar_trans"/>
</dbReference>
<protein>
    <submittedName>
        <fullName evidence="3">Nucleotidyltransferase family protein</fullName>
    </submittedName>
</protein>
<keyword evidence="1" id="KW-0460">Magnesium</keyword>
<keyword evidence="4" id="KW-1185">Reference proteome</keyword>
<dbReference type="SUPFAM" id="SSF53448">
    <property type="entry name" value="Nucleotide-diphospho-sugar transferases"/>
    <property type="match status" value="1"/>
</dbReference>
<dbReference type="EMBL" id="JAJATZ010000001">
    <property type="protein sequence ID" value="MCB5198069.1"/>
    <property type="molecule type" value="Genomic_DNA"/>
</dbReference>
<sequence length="202" mass="21447">MANRDKIENIPIVVLAAGAASRMRGADKLTALIDGEPLLRIVVGRAASVGPVHVALHHNAQARRATLDGLAVTVLQTPNAADGLSGTMRDAIAQLPACPAFMIILADMPDITGADMQSLIDARNTRPDALTWRGATAEGLPGHPILCDASLRPKFAHLTGDSGGSEIMKTFTDQTVLVRFSDDRARLDLDTPEAWAAWRAAR</sequence>
<evidence type="ECO:0000313" key="4">
    <source>
        <dbReference type="Proteomes" id="UP001138961"/>
    </source>
</evidence>
<dbReference type="Pfam" id="PF12804">
    <property type="entry name" value="NTP_transf_3"/>
    <property type="match status" value="1"/>
</dbReference>
<dbReference type="InterPro" id="IPR025877">
    <property type="entry name" value="MobA-like_NTP_Trfase"/>
</dbReference>
<organism evidence="3 4">
    <name type="scientific">Loktanella gaetbuli</name>
    <dbReference type="NCBI Taxonomy" id="2881335"/>
    <lineage>
        <taxon>Bacteria</taxon>
        <taxon>Pseudomonadati</taxon>
        <taxon>Pseudomonadota</taxon>
        <taxon>Alphaproteobacteria</taxon>
        <taxon>Rhodobacterales</taxon>
        <taxon>Roseobacteraceae</taxon>
        <taxon>Loktanella</taxon>
    </lineage>
</organism>